<proteinExistence type="inferred from homology"/>
<dbReference type="InterPro" id="IPR001650">
    <property type="entry name" value="Helicase_C-like"/>
</dbReference>
<dbReference type="GO" id="GO:0016887">
    <property type="term" value="F:ATP hydrolysis activity"/>
    <property type="evidence" value="ECO:0007669"/>
    <property type="project" value="TreeGrafter"/>
</dbReference>
<evidence type="ECO:0000256" key="2">
    <source>
        <dbReference type="ARBA" id="ARBA00022763"/>
    </source>
</evidence>
<name>A0AA86J1E1_9BURK</name>
<dbReference type="PANTHER" id="PTHR47962">
    <property type="entry name" value="ATP-DEPENDENT HELICASE LHR-RELATED-RELATED"/>
    <property type="match status" value="1"/>
</dbReference>
<dbReference type="InterPro" id="IPR013701">
    <property type="entry name" value="Lhr-like_DEAD/DEAH_assoc"/>
</dbReference>
<dbReference type="GO" id="GO:0004386">
    <property type="term" value="F:helicase activity"/>
    <property type="evidence" value="ECO:0007669"/>
    <property type="project" value="UniProtKB-KW"/>
</dbReference>
<dbReference type="SMART" id="SM00490">
    <property type="entry name" value="HELICc"/>
    <property type="match status" value="1"/>
</dbReference>
<feature type="coiled-coil region" evidence="10">
    <location>
        <begin position="817"/>
        <end position="844"/>
    </location>
</feature>
<evidence type="ECO:0000256" key="3">
    <source>
        <dbReference type="ARBA" id="ARBA00022801"/>
    </source>
</evidence>
<dbReference type="AlphaFoldDB" id="A0AA86J1E1"/>
<dbReference type="NCBIfam" id="TIGR04121">
    <property type="entry name" value="DEXH_lig_assoc"/>
    <property type="match status" value="1"/>
</dbReference>
<dbReference type="PANTHER" id="PTHR47962:SF3">
    <property type="entry name" value="LARGE ATP-DEPENDENT HELICASE-RELATED PROTEIN"/>
    <property type="match status" value="1"/>
</dbReference>
<keyword evidence="3" id="KW-0378">Hydrolase</keyword>
<dbReference type="InterPro" id="IPR011545">
    <property type="entry name" value="DEAD/DEAH_box_helicase_dom"/>
</dbReference>
<keyword evidence="5" id="KW-0067">ATP-binding</keyword>
<dbReference type="KEGG" id="lto:RGQ30_27290"/>
<dbReference type="GO" id="GO:0006281">
    <property type="term" value="P:DNA repair"/>
    <property type="evidence" value="ECO:0007669"/>
    <property type="project" value="UniProtKB-KW"/>
</dbReference>
<evidence type="ECO:0000259" key="11">
    <source>
        <dbReference type="PROSITE" id="PS51192"/>
    </source>
</evidence>
<protein>
    <submittedName>
        <fullName evidence="13">Ligase-associated DNA damage response DEXH box helicase</fullName>
    </submittedName>
</protein>
<keyword evidence="13" id="KW-0436">Ligase</keyword>
<dbReference type="Pfam" id="PF19306">
    <property type="entry name" value="WHD_Lhr"/>
    <property type="match status" value="1"/>
</dbReference>
<dbReference type="Gene3D" id="3.40.50.300">
    <property type="entry name" value="P-loop containing nucleotide triphosphate hydrolases"/>
    <property type="match status" value="2"/>
</dbReference>
<dbReference type="InterPro" id="IPR014001">
    <property type="entry name" value="Helicase_ATP-bd"/>
</dbReference>
<dbReference type="SUPFAM" id="SSF52540">
    <property type="entry name" value="P-loop containing nucleoside triphosphate hydrolases"/>
    <property type="match status" value="1"/>
</dbReference>
<dbReference type="PROSITE" id="PS51194">
    <property type="entry name" value="HELICASE_CTER"/>
    <property type="match status" value="1"/>
</dbReference>
<accession>A0AA86J1E1</accession>
<evidence type="ECO:0000256" key="4">
    <source>
        <dbReference type="ARBA" id="ARBA00022806"/>
    </source>
</evidence>
<dbReference type="RefSeq" id="WP_130557670.1">
    <property type="nucleotide sequence ID" value="NZ_AP028947.1"/>
</dbReference>
<evidence type="ECO:0000256" key="1">
    <source>
        <dbReference type="ARBA" id="ARBA00022741"/>
    </source>
</evidence>
<dbReference type="Pfam" id="PF08494">
    <property type="entry name" value="DEAD_assoc"/>
    <property type="match status" value="1"/>
</dbReference>
<keyword evidence="2" id="KW-0227">DNA damage</keyword>
<dbReference type="Pfam" id="PF00270">
    <property type="entry name" value="DEAD"/>
    <property type="match status" value="1"/>
</dbReference>
<feature type="domain" description="Helicase ATP-binding" evidence="11">
    <location>
        <begin position="93"/>
        <end position="274"/>
    </location>
</feature>
<dbReference type="InterPro" id="IPR045628">
    <property type="entry name" value="Lhr_WH_dom"/>
</dbReference>
<dbReference type="GO" id="GO:0016874">
    <property type="term" value="F:ligase activity"/>
    <property type="evidence" value="ECO:0007669"/>
    <property type="project" value="UniProtKB-KW"/>
</dbReference>
<keyword evidence="7" id="KW-0234">DNA repair</keyword>
<dbReference type="Proteomes" id="UP001329151">
    <property type="component" value="Chromosome"/>
</dbReference>
<keyword evidence="1" id="KW-0547">Nucleotide-binding</keyword>
<evidence type="ECO:0000256" key="7">
    <source>
        <dbReference type="ARBA" id="ARBA00023204"/>
    </source>
</evidence>
<keyword evidence="6" id="KW-0238">DNA-binding</keyword>
<dbReference type="CDD" id="cd18796">
    <property type="entry name" value="SF2_C_LHR"/>
    <property type="match status" value="1"/>
</dbReference>
<keyword evidence="4" id="KW-0347">Helicase</keyword>
<dbReference type="EMBL" id="AP028947">
    <property type="protein sequence ID" value="BET27228.1"/>
    <property type="molecule type" value="Genomic_DNA"/>
</dbReference>
<dbReference type="InterPro" id="IPR027417">
    <property type="entry name" value="P-loop_NTPase"/>
</dbReference>
<reference evidence="13 14" key="1">
    <citation type="submission" date="2023-10" db="EMBL/GenBank/DDBJ databases">
        <title>Complete Genome Sequence of Limnobacter thiooxidans CS-K2T, Isolated from freshwater lake sediments in Bavaria, Germany.</title>
        <authorList>
            <person name="Naruki M."/>
            <person name="Watanabe A."/>
            <person name="Warashina T."/>
            <person name="Morita T."/>
            <person name="Arakawa K."/>
        </authorList>
    </citation>
    <scope>NUCLEOTIDE SEQUENCE [LARGE SCALE GENOMIC DNA]</scope>
    <source>
        <strain evidence="13 14">CS-K2</strain>
    </source>
</reference>
<evidence type="ECO:0000313" key="14">
    <source>
        <dbReference type="Proteomes" id="UP001329151"/>
    </source>
</evidence>
<gene>
    <name evidence="13" type="ORF">RGQ30_27290</name>
</gene>
<dbReference type="GO" id="GO:0003677">
    <property type="term" value="F:DNA binding"/>
    <property type="evidence" value="ECO:0007669"/>
    <property type="project" value="UniProtKB-KW"/>
</dbReference>
<dbReference type="PROSITE" id="PS51192">
    <property type="entry name" value="HELICASE_ATP_BIND_1"/>
    <property type="match status" value="1"/>
</dbReference>
<keyword evidence="8" id="KW-0413">Isomerase</keyword>
<evidence type="ECO:0000256" key="5">
    <source>
        <dbReference type="ARBA" id="ARBA00022840"/>
    </source>
</evidence>
<dbReference type="InterPro" id="IPR052511">
    <property type="entry name" value="ATP-dep_Helicase"/>
</dbReference>
<evidence type="ECO:0000256" key="6">
    <source>
        <dbReference type="ARBA" id="ARBA00023125"/>
    </source>
</evidence>
<keyword evidence="14" id="KW-1185">Reference proteome</keyword>
<comment type="similarity">
    <text evidence="9">Belongs to the Lhr helicase family. Lhr-Core subfamily.</text>
</comment>
<organism evidence="13 14">
    <name type="scientific">Limnobacter thiooxidans</name>
    <dbReference type="NCBI Taxonomy" id="131080"/>
    <lineage>
        <taxon>Bacteria</taxon>
        <taxon>Pseudomonadati</taxon>
        <taxon>Pseudomonadota</taxon>
        <taxon>Betaproteobacteria</taxon>
        <taxon>Burkholderiales</taxon>
        <taxon>Burkholderiaceae</taxon>
        <taxon>Limnobacter</taxon>
    </lineage>
</organism>
<sequence>MSDFRGLPPGPNVGTQLKALRRKQKKAAATAANVATDVATAEQAGTENVGPVVAPFPVTSTDLSPLSALTIERIQDWFAAQDWSPFHYQQEVWNAMQGGRSGLLHATTGAGKTLAVWLGALLAVARLPKQRGAATRVMWITPMRALAADSAKALQKSVAALAGDCEVALQTGDTDSATRAAILRKPPFALVTTPESLTLMFTRASSQPNLSKLQVLVVDEWHELIGNKRGVQLQLAIARLAQMNPGLQVWGLSATLGNLPLAMDVLLHPVTAKKKPVLVQGKLPKQLMIDSLIPDTFERFPWGGHLGLTQLEFVAREIDQSASTLVFTNTRSQAEIWYQALLEARPEYAGLLALHHGSLDKSVRDWVESGLKTGLLKAVVCTSSLDLGVDFLPVERVIQIGSPKGVARLLQRAGRSGHAPGRPSRITVVPTNALELLEAAAARHAAERRQIESRFSPDCPLDVLVQHLVTVAMGTGFKPDDLYVEVRATYAYRNLTRAQFDWAVAFVEKGGESLAAYPDYQRVAMDDAGVYRVPRRDIARRHAMSVGTIVSDSAMHVAWMTGGRLGTIEEGFIARLKAGDCFSFAGRVLELVKVRDMTAYVRKANRKKATVPQWQGGKMPLSSELAHASLHMLEVAHQALYKGKKPALPELHALEGLLGLQMRWSALPSTTNLLIEELHSKEGHHLFVYPFEGRTVHIGLASLLAWRASRHKPGTFSIAMNDYGFELLSAEPVNWAEWIPARLADSHLFSTDNLFQDVLDCLNASELAQRRFREIARISGLVFQGYPGAGKSTKQLQASSGLFFEVFKKHDQHNLLLGQAQREALEQELELKRMEQALLSIQTKTLVFKQIERPTPFAFPLLIERLREVVSTEKLSDRVARMVAELEKAAQA</sequence>
<keyword evidence="10" id="KW-0175">Coiled coil</keyword>
<evidence type="ECO:0000256" key="8">
    <source>
        <dbReference type="ARBA" id="ARBA00023235"/>
    </source>
</evidence>
<dbReference type="SMART" id="SM00487">
    <property type="entry name" value="DEXDc"/>
    <property type="match status" value="1"/>
</dbReference>
<evidence type="ECO:0000256" key="10">
    <source>
        <dbReference type="SAM" id="Coils"/>
    </source>
</evidence>
<dbReference type="PIRSF" id="PIRSF037307">
    <property type="entry name" value="Lhr-like_helic_prd"/>
    <property type="match status" value="1"/>
</dbReference>
<evidence type="ECO:0000259" key="12">
    <source>
        <dbReference type="PROSITE" id="PS51194"/>
    </source>
</evidence>
<dbReference type="InterPro" id="IPR026362">
    <property type="entry name" value="DEXH_lig_assoc"/>
</dbReference>
<feature type="domain" description="Helicase C-terminal" evidence="12">
    <location>
        <begin position="310"/>
        <end position="472"/>
    </location>
</feature>
<dbReference type="GO" id="GO:0005524">
    <property type="term" value="F:ATP binding"/>
    <property type="evidence" value="ECO:0007669"/>
    <property type="project" value="UniProtKB-KW"/>
</dbReference>
<dbReference type="InterPro" id="IPR017170">
    <property type="entry name" value="Lhr-like"/>
</dbReference>
<evidence type="ECO:0000256" key="9">
    <source>
        <dbReference type="ARBA" id="ARBA00093467"/>
    </source>
</evidence>
<evidence type="ECO:0000313" key="13">
    <source>
        <dbReference type="EMBL" id="BET27228.1"/>
    </source>
</evidence>
<dbReference type="Pfam" id="PF00271">
    <property type="entry name" value="Helicase_C"/>
    <property type="match status" value="1"/>
</dbReference>